<keyword evidence="9" id="KW-1185">Reference proteome</keyword>
<dbReference type="GO" id="GO:0016798">
    <property type="term" value="F:hydrolase activity, acting on glycosyl bonds"/>
    <property type="evidence" value="ECO:0007669"/>
    <property type="project" value="UniProtKB-KW"/>
</dbReference>
<evidence type="ECO:0000313" key="8">
    <source>
        <dbReference type="EMBL" id="RSU11362.1"/>
    </source>
</evidence>
<evidence type="ECO:0000256" key="5">
    <source>
        <dbReference type="ARBA" id="ARBA00023163"/>
    </source>
</evidence>
<dbReference type="PANTHER" id="PTHR43280">
    <property type="entry name" value="ARAC-FAMILY TRANSCRIPTIONAL REGULATOR"/>
    <property type="match status" value="1"/>
</dbReference>
<comment type="caution">
    <text evidence="8">The sequence shown here is derived from an EMBL/GenBank/DDBJ whole genome shotgun (WGS) entry which is preliminary data.</text>
</comment>
<dbReference type="Gene3D" id="3.20.20.80">
    <property type="entry name" value="Glycosidases"/>
    <property type="match status" value="1"/>
</dbReference>
<dbReference type="InterPro" id="IPR009057">
    <property type="entry name" value="Homeodomain-like_sf"/>
</dbReference>
<keyword evidence="3" id="KW-0805">Transcription regulation</keyword>
<sequence>MNKDYQISYEVVSKSCEKTYTNLTCLLVVKGQLFLRTNTKQLTLKSGDFFFINMNEHVEVEPVDKELTKVFKLSISNVYLLRHYEDFLTSQFNCHSLLTDPDDLNFVAQMKHHLFQLILNFFSGEKSKYLKSTIHLQELLLILVERFKVNIFNTRTFQYNEKLNTVFEYIHSHYREPITLGEVARECFMSTSSLSRLFQEHTGIKFNHYVNRLRIQMSLNDLLYTQDSVDQIASNYGFSNSKTYRSQFSRFFEESPTEYKRNFYKKETTIVEKKAAIELEELVSNDDLELLQKFMEVKTEKVNITESKSQKTTLQIDSVQNKPLVHSDVIIHIHSLEDLFLEEVKKQIITIKEEIGCHYIGIQNLFKVAPSSYTVFEQTRMSLFSPFSRFDTVVDFIRTNHFGVYYQLNLKDYDQITSFYNKDHQEFFKYIEYMTRNEFLPNWRISIQFERWEVAKSVKSFKELRGKIKKINDCIQVGVGLPTGYPNYAFRNETEELLFREEILNIAEFVSYKSEPNYTIKDPDLSKYELFTSKDVQKMKNILSSWGVDLPFILSEWNTLTGSTRYTNSYFFRAALIVHDLQKLDLLVDSYGFWLNTYLFEGNHCNIDSVKYDGLEVFHYYNCRRPVFFALSLYKRLKGQIVATGDHFILTTVNGHYQLLTWNAQYISPNLATNESYLKSKVLELEIHSSTVPNGLYQIKKFTLSKEHGAVAYSYNRFSSQQILDEESHQYLSRISHPKMNVFDKQFTDGLHMSCYLEANNICLYEFLKIDD</sequence>
<evidence type="ECO:0000256" key="1">
    <source>
        <dbReference type="ARBA" id="ARBA00008875"/>
    </source>
</evidence>
<dbReference type="RefSeq" id="WP_126795718.1">
    <property type="nucleotide sequence ID" value="NZ_CP060720.1"/>
</dbReference>
<keyword evidence="2" id="KW-0378">Hydrolase</keyword>
<protein>
    <recommendedName>
        <fullName evidence="7">HTH araC/xylS-type domain-containing protein</fullName>
    </recommendedName>
</protein>
<dbReference type="SUPFAM" id="SSF51445">
    <property type="entry name" value="(Trans)glycosidases"/>
    <property type="match status" value="1"/>
</dbReference>
<keyword evidence="6" id="KW-0326">Glycosidase</keyword>
<evidence type="ECO:0000256" key="3">
    <source>
        <dbReference type="ARBA" id="ARBA00023015"/>
    </source>
</evidence>
<dbReference type="GO" id="GO:0043565">
    <property type="term" value="F:sequence-specific DNA binding"/>
    <property type="evidence" value="ECO:0007669"/>
    <property type="project" value="InterPro"/>
</dbReference>
<dbReference type="InterPro" id="IPR017853">
    <property type="entry name" value="GH"/>
</dbReference>
<keyword evidence="4" id="KW-0238">DNA-binding</keyword>
<dbReference type="SMART" id="SM00342">
    <property type="entry name" value="HTH_ARAC"/>
    <property type="match status" value="1"/>
</dbReference>
<gene>
    <name evidence="8" type="ORF">CBF28_12335</name>
</gene>
<dbReference type="PROSITE" id="PS01124">
    <property type="entry name" value="HTH_ARAC_FAMILY_2"/>
    <property type="match status" value="1"/>
</dbReference>
<dbReference type="Proteomes" id="UP000288028">
    <property type="component" value="Unassembled WGS sequence"/>
</dbReference>
<evidence type="ECO:0000256" key="4">
    <source>
        <dbReference type="ARBA" id="ARBA00023125"/>
    </source>
</evidence>
<feature type="domain" description="HTH araC/xylS-type" evidence="7">
    <location>
        <begin position="164"/>
        <end position="262"/>
    </location>
</feature>
<dbReference type="AlphaFoldDB" id="A0A430ATH7"/>
<dbReference type="InterPro" id="IPR018060">
    <property type="entry name" value="HTH_AraC"/>
</dbReference>
<dbReference type="GO" id="GO:0003700">
    <property type="term" value="F:DNA-binding transcription factor activity"/>
    <property type="evidence" value="ECO:0007669"/>
    <property type="project" value="InterPro"/>
</dbReference>
<dbReference type="Pfam" id="PF12833">
    <property type="entry name" value="HTH_18"/>
    <property type="match status" value="1"/>
</dbReference>
<evidence type="ECO:0000259" key="7">
    <source>
        <dbReference type="PROSITE" id="PS01124"/>
    </source>
</evidence>
<dbReference type="InterPro" id="IPR018062">
    <property type="entry name" value="HTH_AraC-typ_CS"/>
</dbReference>
<name>A0A430ATH7_9ENTE</name>
<evidence type="ECO:0000313" key="9">
    <source>
        <dbReference type="Proteomes" id="UP000288028"/>
    </source>
</evidence>
<dbReference type="PROSITE" id="PS00041">
    <property type="entry name" value="HTH_ARAC_FAMILY_1"/>
    <property type="match status" value="1"/>
</dbReference>
<dbReference type="EMBL" id="NGKB01000014">
    <property type="protein sequence ID" value="RSU11362.1"/>
    <property type="molecule type" value="Genomic_DNA"/>
</dbReference>
<proteinExistence type="inferred from homology"/>
<keyword evidence="5" id="KW-0804">Transcription</keyword>
<dbReference type="Gene3D" id="1.10.10.60">
    <property type="entry name" value="Homeodomain-like"/>
    <property type="match status" value="2"/>
</dbReference>
<dbReference type="InterPro" id="IPR049166">
    <property type="entry name" value="GH39_cat"/>
</dbReference>
<organism evidence="8 9">
    <name type="scientific">Vagococcus carniphilus</name>
    <dbReference type="NCBI Taxonomy" id="218144"/>
    <lineage>
        <taxon>Bacteria</taxon>
        <taxon>Bacillati</taxon>
        <taxon>Bacillota</taxon>
        <taxon>Bacilli</taxon>
        <taxon>Lactobacillales</taxon>
        <taxon>Enterococcaceae</taxon>
        <taxon>Vagococcus</taxon>
    </lineage>
</organism>
<accession>A0A430ATH7</accession>
<dbReference type="Gene3D" id="2.60.40.1500">
    <property type="entry name" value="Glycosyl hydrolase domain, family 39"/>
    <property type="match status" value="1"/>
</dbReference>
<dbReference type="PANTHER" id="PTHR43280:SF2">
    <property type="entry name" value="HTH-TYPE TRANSCRIPTIONAL REGULATOR EXSA"/>
    <property type="match status" value="1"/>
</dbReference>
<dbReference type="SUPFAM" id="SSF46689">
    <property type="entry name" value="Homeodomain-like"/>
    <property type="match status" value="2"/>
</dbReference>
<dbReference type="SUPFAM" id="SSF51011">
    <property type="entry name" value="Glycosyl hydrolase domain"/>
    <property type="match status" value="1"/>
</dbReference>
<dbReference type="OrthoDB" id="506156at2"/>
<reference evidence="8 9" key="1">
    <citation type="submission" date="2017-05" db="EMBL/GenBank/DDBJ databases">
        <title>Vagococcus spp. assemblies.</title>
        <authorList>
            <person name="Gulvik C.A."/>
        </authorList>
    </citation>
    <scope>NUCLEOTIDE SEQUENCE [LARGE SCALE GENOMIC DNA]</scope>
    <source>
        <strain evidence="8 9">SS1714</strain>
    </source>
</reference>
<dbReference type="Pfam" id="PF01229">
    <property type="entry name" value="Glyco_hydro_39"/>
    <property type="match status" value="1"/>
</dbReference>
<dbReference type="GeneID" id="95579460"/>
<evidence type="ECO:0000256" key="2">
    <source>
        <dbReference type="ARBA" id="ARBA00022801"/>
    </source>
</evidence>
<evidence type="ECO:0000256" key="6">
    <source>
        <dbReference type="ARBA" id="ARBA00023295"/>
    </source>
</evidence>
<comment type="similarity">
    <text evidence="1">Belongs to the glycosyl hydrolase 39 family.</text>
</comment>